<comment type="caution">
    <text evidence="1">The sequence shown here is derived from an EMBL/GenBank/DDBJ whole genome shotgun (WGS) entry which is preliminary data.</text>
</comment>
<evidence type="ECO:0000313" key="1">
    <source>
        <dbReference type="EMBL" id="MBA0702768.1"/>
    </source>
</evidence>
<name>A0A7J8YT71_GOSAI</name>
<feature type="non-terminal residue" evidence="1">
    <location>
        <position position="1"/>
    </location>
</feature>
<sequence length="94" mass="10435">GPETRKRIGGEVETRDAHIPSSIRRLGLPVDGSVVTGSVQFADWGVVCGELLGSAPETIYRGWIEMAWIRKNSARLDEDSTKIEREQHAKAYIL</sequence>
<reference evidence="1 2" key="1">
    <citation type="journal article" date="2019" name="Genome Biol. Evol.">
        <title>Insights into the evolution of the New World diploid cottons (Gossypium, subgenus Houzingenia) based on genome sequencing.</title>
        <authorList>
            <person name="Grover C.E."/>
            <person name="Arick M.A. 2nd"/>
            <person name="Thrash A."/>
            <person name="Conover J.L."/>
            <person name="Sanders W.S."/>
            <person name="Peterson D.G."/>
            <person name="Frelichowski J.E."/>
            <person name="Scheffler J.A."/>
            <person name="Scheffler B.E."/>
            <person name="Wendel J.F."/>
        </authorList>
    </citation>
    <scope>NUCLEOTIDE SEQUENCE [LARGE SCALE GENOMIC DNA]</scope>
    <source>
        <strain evidence="1">185</strain>
        <tissue evidence="1">Leaf</tissue>
    </source>
</reference>
<accession>A0A7J8YT71</accession>
<evidence type="ECO:0000313" key="2">
    <source>
        <dbReference type="Proteomes" id="UP000593577"/>
    </source>
</evidence>
<organism evidence="1 2">
    <name type="scientific">Gossypium aridum</name>
    <name type="common">American cotton</name>
    <name type="synonym">Erioxylum aridum</name>
    <dbReference type="NCBI Taxonomy" id="34290"/>
    <lineage>
        <taxon>Eukaryota</taxon>
        <taxon>Viridiplantae</taxon>
        <taxon>Streptophyta</taxon>
        <taxon>Embryophyta</taxon>
        <taxon>Tracheophyta</taxon>
        <taxon>Spermatophyta</taxon>
        <taxon>Magnoliopsida</taxon>
        <taxon>eudicotyledons</taxon>
        <taxon>Gunneridae</taxon>
        <taxon>Pentapetalae</taxon>
        <taxon>rosids</taxon>
        <taxon>malvids</taxon>
        <taxon>Malvales</taxon>
        <taxon>Malvaceae</taxon>
        <taxon>Malvoideae</taxon>
        <taxon>Gossypium</taxon>
    </lineage>
</organism>
<gene>
    <name evidence="1" type="ORF">Goari_022248</name>
</gene>
<dbReference type="AlphaFoldDB" id="A0A7J8YT71"/>
<keyword evidence="2" id="KW-1185">Reference proteome</keyword>
<dbReference type="EMBL" id="JABFAA010353567">
    <property type="protein sequence ID" value="MBA0702768.1"/>
    <property type="molecule type" value="Genomic_DNA"/>
</dbReference>
<proteinExistence type="predicted"/>
<dbReference type="Proteomes" id="UP000593577">
    <property type="component" value="Unassembled WGS sequence"/>
</dbReference>
<protein>
    <submittedName>
        <fullName evidence="1">Uncharacterized protein</fullName>
    </submittedName>
</protein>